<gene>
    <name evidence="1" type="ORF">QE152_g33539</name>
</gene>
<name>A0AAW1IWS1_POPJA</name>
<evidence type="ECO:0000313" key="1">
    <source>
        <dbReference type="EMBL" id="KAK9694458.1"/>
    </source>
</evidence>
<dbReference type="AlphaFoldDB" id="A0AAW1IWS1"/>
<evidence type="ECO:0000313" key="2">
    <source>
        <dbReference type="Proteomes" id="UP001458880"/>
    </source>
</evidence>
<organism evidence="1 2">
    <name type="scientific">Popillia japonica</name>
    <name type="common">Japanese beetle</name>
    <dbReference type="NCBI Taxonomy" id="7064"/>
    <lineage>
        <taxon>Eukaryota</taxon>
        <taxon>Metazoa</taxon>
        <taxon>Ecdysozoa</taxon>
        <taxon>Arthropoda</taxon>
        <taxon>Hexapoda</taxon>
        <taxon>Insecta</taxon>
        <taxon>Pterygota</taxon>
        <taxon>Neoptera</taxon>
        <taxon>Endopterygota</taxon>
        <taxon>Coleoptera</taxon>
        <taxon>Polyphaga</taxon>
        <taxon>Scarabaeiformia</taxon>
        <taxon>Scarabaeidae</taxon>
        <taxon>Rutelinae</taxon>
        <taxon>Popillia</taxon>
    </lineage>
</organism>
<dbReference type="Proteomes" id="UP001458880">
    <property type="component" value="Unassembled WGS sequence"/>
</dbReference>
<protein>
    <submittedName>
        <fullName evidence="1">Uncharacterized protein</fullName>
    </submittedName>
</protein>
<sequence length="118" mass="13611">MDGVTNTLSILLLYILWKINVLYERYFGKETSNSKNLTSTLCPVLKRINSRRIILGSLSAPPTPSPIFESLTPIEEEMFKFSCGNNDNTFSEKLRDYEEHTHIPRSMFTAMWIDSCIK</sequence>
<proteinExistence type="predicted"/>
<reference evidence="1 2" key="1">
    <citation type="journal article" date="2024" name="BMC Genomics">
        <title>De novo assembly and annotation of Popillia japonica's genome with initial clues to its potential as an invasive pest.</title>
        <authorList>
            <person name="Cucini C."/>
            <person name="Boschi S."/>
            <person name="Funari R."/>
            <person name="Cardaioli E."/>
            <person name="Iannotti N."/>
            <person name="Marturano G."/>
            <person name="Paoli F."/>
            <person name="Bruttini M."/>
            <person name="Carapelli A."/>
            <person name="Frati F."/>
            <person name="Nardi F."/>
        </authorList>
    </citation>
    <scope>NUCLEOTIDE SEQUENCE [LARGE SCALE GENOMIC DNA]</scope>
    <source>
        <strain evidence="1">DMR45628</strain>
    </source>
</reference>
<accession>A0AAW1IWS1</accession>
<dbReference type="EMBL" id="JASPKY010000512">
    <property type="protein sequence ID" value="KAK9694458.1"/>
    <property type="molecule type" value="Genomic_DNA"/>
</dbReference>
<keyword evidence="2" id="KW-1185">Reference proteome</keyword>
<comment type="caution">
    <text evidence="1">The sequence shown here is derived from an EMBL/GenBank/DDBJ whole genome shotgun (WGS) entry which is preliminary data.</text>
</comment>